<feature type="coiled-coil region" evidence="1">
    <location>
        <begin position="8"/>
        <end position="42"/>
    </location>
</feature>
<sequence length="100" mass="11792">MVSKQAYQEQLEARLLVMQTEIDQLKVKLRQAERALDEYKVDFDSDGALEEMNEYFEEIRITLYDLKAANDEVWQPLMTGIGEAWNAFNDNLTDIHHRIK</sequence>
<accession>A0A160T9W8</accession>
<dbReference type="EMBL" id="CZQC01000011">
    <property type="protein sequence ID" value="CUS40333.1"/>
    <property type="molecule type" value="Genomic_DNA"/>
</dbReference>
<proteinExistence type="predicted"/>
<protein>
    <submittedName>
        <fullName evidence="2">Uncharacterized protein</fullName>
    </submittedName>
</protein>
<dbReference type="AlphaFoldDB" id="A0A160T9W8"/>
<evidence type="ECO:0000313" key="2">
    <source>
        <dbReference type="EMBL" id="CUS40333.1"/>
    </source>
</evidence>
<gene>
    <name evidence="2" type="ORF">MGWOODY_Tha2049</name>
</gene>
<keyword evidence="1" id="KW-0175">Coiled coil</keyword>
<name>A0A160T9W8_9ZZZZ</name>
<reference evidence="2" key="1">
    <citation type="submission" date="2015-10" db="EMBL/GenBank/DDBJ databases">
        <authorList>
            <person name="Gilbert D.G."/>
        </authorList>
    </citation>
    <scope>NUCLEOTIDE SEQUENCE</scope>
</reference>
<evidence type="ECO:0000256" key="1">
    <source>
        <dbReference type="SAM" id="Coils"/>
    </source>
</evidence>
<organism evidence="2">
    <name type="scientific">hydrothermal vent metagenome</name>
    <dbReference type="NCBI Taxonomy" id="652676"/>
    <lineage>
        <taxon>unclassified sequences</taxon>
        <taxon>metagenomes</taxon>
        <taxon>ecological metagenomes</taxon>
    </lineage>
</organism>